<dbReference type="CDD" id="cd02966">
    <property type="entry name" value="TlpA_like_family"/>
    <property type="match status" value="1"/>
</dbReference>
<evidence type="ECO:0000256" key="3">
    <source>
        <dbReference type="ARBA" id="ARBA00023157"/>
    </source>
</evidence>
<keyword evidence="5" id="KW-0812">Transmembrane</keyword>
<evidence type="ECO:0000256" key="5">
    <source>
        <dbReference type="SAM" id="Phobius"/>
    </source>
</evidence>
<evidence type="ECO:0000256" key="2">
    <source>
        <dbReference type="ARBA" id="ARBA00022748"/>
    </source>
</evidence>
<dbReference type="PROSITE" id="PS51352">
    <property type="entry name" value="THIOREDOXIN_2"/>
    <property type="match status" value="1"/>
</dbReference>
<feature type="transmembrane region" description="Helical" evidence="5">
    <location>
        <begin position="46"/>
        <end position="65"/>
    </location>
</feature>
<feature type="transmembrane region" description="Helical" evidence="5">
    <location>
        <begin position="113"/>
        <end position="131"/>
    </location>
</feature>
<dbReference type="EMBL" id="JAODYH010000002">
    <property type="protein sequence ID" value="MCT9809629.1"/>
    <property type="molecule type" value="Genomic_DNA"/>
</dbReference>
<evidence type="ECO:0000256" key="1">
    <source>
        <dbReference type="ARBA" id="ARBA00004196"/>
    </source>
</evidence>
<sequence>MDQVLQLGPLALPVSWLVLFVAWQAGSFTAERLVRRRGHTLGLHGWLLPLAGWVGARAGFVWAHWDGYTGSAASVLGILDIRDGGWYPWTGLLVALVYGLVLAWRAHVAGRPLLWGLGLFCALWLGANALSRAVAGPPPELPVFSAVALDASTVHLPDLTGTPVVINLWASWCPPCRREMPVLLQAQRDNPQIRFLWVNQGEAPDVVQRFSAQHGLPPQAVLLDIQGRLAQMLGHSTLPTTLFYNAQGQLADLRTGEVSAGSLGQHLQRITGGTP</sequence>
<evidence type="ECO:0000313" key="8">
    <source>
        <dbReference type="Proteomes" id="UP001525968"/>
    </source>
</evidence>
<dbReference type="InterPro" id="IPR013740">
    <property type="entry name" value="Redoxin"/>
</dbReference>
<dbReference type="InterPro" id="IPR013766">
    <property type="entry name" value="Thioredoxin_domain"/>
</dbReference>
<keyword evidence="5" id="KW-0472">Membrane</keyword>
<keyword evidence="3" id="KW-1015">Disulfide bond</keyword>
<dbReference type="InterPro" id="IPR017937">
    <property type="entry name" value="Thioredoxin_CS"/>
</dbReference>
<feature type="transmembrane region" description="Helical" evidence="5">
    <location>
        <begin position="6"/>
        <end position="25"/>
    </location>
</feature>
<keyword evidence="5" id="KW-1133">Transmembrane helix</keyword>
<organism evidence="7 8">
    <name type="scientific">Acidovorax bellezanensis</name>
    <dbReference type="NCBI Taxonomy" id="2976702"/>
    <lineage>
        <taxon>Bacteria</taxon>
        <taxon>Pseudomonadati</taxon>
        <taxon>Pseudomonadota</taxon>
        <taxon>Betaproteobacteria</taxon>
        <taxon>Burkholderiales</taxon>
        <taxon>Comamonadaceae</taxon>
        <taxon>Acidovorax</taxon>
    </lineage>
</organism>
<keyword evidence="2" id="KW-0201">Cytochrome c-type biogenesis</keyword>
<dbReference type="Pfam" id="PF08534">
    <property type="entry name" value="Redoxin"/>
    <property type="match status" value="1"/>
</dbReference>
<comment type="caution">
    <text evidence="7">The sequence shown here is derived from an EMBL/GenBank/DDBJ whole genome shotgun (WGS) entry which is preliminary data.</text>
</comment>
<dbReference type="InterPro" id="IPR050553">
    <property type="entry name" value="Thioredoxin_ResA/DsbE_sf"/>
</dbReference>
<keyword evidence="8" id="KW-1185">Reference proteome</keyword>
<reference evidence="7 8" key="1">
    <citation type="submission" date="2022-09" db="EMBL/GenBank/DDBJ databases">
        <title>Draft genome of isolate Be4.</title>
        <authorList>
            <person name="Sanchez-Castro I."/>
            <person name="Martinez-Rodriguez P."/>
            <person name="Descostes M."/>
            <person name="Merroun M."/>
        </authorList>
    </citation>
    <scope>NUCLEOTIDE SEQUENCE [LARGE SCALE GENOMIC DNA]</scope>
    <source>
        <strain evidence="7 8">Be4</strain>
    </source>
</reference>
<evidence type="ECO:0000313" key="7">
    <source>
        <dbReference type="EMBL" id="MCT9809629.1"/>
    </source>
</evidence>
<accession>A0ABT2PIK9</accession>
<proteinExistence type="predicted"/>
<dbReference type="InterPro" id="IPR036249">
    <property type="entry name" value="Thioredoxin-like_sf"/>
</dbReference>
<dbReference type="PANTHER" id="PTHR42852:SF6">
    <property type="entry name" value="THIOL:DISULFIDE INTERCHANGE PROTEIN DSBE"/>
    <property type="match status" value="1"/>
</dbReference>
<dbReference type="Proteomes" id="UP001525968">
    <property type="component" value="Unassembled WGS sequence"/>
</dbReference>
<dbReference type="PANTHER" id="PTHR42852">
    <property type="entry name" value="THIOL:DISULFIDE INTERCHANGE PROTEIN DSBE"/>
    <property type="match status" value="1"/>
</dbReference>
<evidence type="ECO:0000256" key="4">
    <source>
        <dbReference type="ARBA" id="ARBA00023284"/>
    </source>
</evidence>
<dbReference type="RefSeq" id="WP_261498558.1">
    <property type="nucleotide sequence ID" value="NZ_JAODYH010000002.1"/>
</dbReference>
<dbReference type="SUPFAM" id="SSF52833">
    <property type="entry name" value="Thioredoxin-like"/>
    <property type="match status" value="1"/>
</dbReference>
<feature type="domain" description="Thioredoxin" evidence="6">
    <location>
        <begin position="135"/>
        <end position="272"/>
    </location>
</feature>
<protein>
    <submittedName>
        <fullName evidence="7">TlpA family protein disulfide reductase</fullName>
    </submittedName>
</protein>
<gene>
    <name evidence="7" type="ORF">N0K08_03180</name>
</gene>
<comment type="subcellular location">
    <subcellularLocation>
        <location evidence="1">Cell envelope</location>
    </subcellularLocation>
</comment>
<dbReference type="PROSITE" id="PS00194">
    <property type="entry name" value="THIOREDOXIN_1"/>
    <property type="match status" value="1"/>
</dbReference>
<evidence type="ECO:0000259" key="6">
    <source>
        <dbReference type="PROSITE" id="PS51352"/>
    </source>
</evidence>
<feature type="transmembrane region" description="Helical" evidence="5">
    <location>
        <begin position="85"/>
        <end position="106"/>
    </location>
</feature>
<name>A0ABT2PIK9_9BURK</name>
<dbReference type="Gene3D" id="3.40.30.10">
    <property type="entry name" value="Glutaredoxin"/>
    <property type="match status" value="1"/>
</dbReference>
<keyword evidence="4" id="KW-0676">Redox-active center</keyword>